<keyword evidence="5 9" id="KW-0547">Nucleotide-binding</keyword>
<dbReference type="HAMAP" id="MF_00061">
    <property type="entry name" value="IspE"/>
    <property type="match status" value="1"/>
</dbReference>
<keyword evidence="13" id="KW-1185">Reference proteome</keyword>
<evidence type="ECO:0000256" key="4">
    <source>
        <dbReference type="ARBA" id="ARBA00022679"/>
    </source>
</evidence>
<sequence>MGLTIKAHGKINLTLDVLSRRPDGYHDVEMIMQSIALHDTLRIEDQEEEIMLTAAGQPVSIDEDNLIIKAARLLQQQTGTQRGAKIHLQKEIPVAAGLAGGSTDAAATLRGLNELWQLGLSRKQLMELGVRLGADVPFCLLGGTAIARGIGEELTPLPAAPNFGVVLVKPAFGVSTAAVYRGLNVASLRQHPRTNSMVDALRFGQLSAVADELGNVLESVTLGLYPELQEIKETLTEVGCQGVLMSGSGPTIFGLTEDAAAAIKLARQLALPNCKVVATAMV</sequence>
<dbReference type="GO" id="GO:0016114">
    <property type="term" value="P:terpenoid biosynthetic process"/>
    <property type="evidence" value="ECO:0007669"/>
    <property type="project" value="UniProtKB-UniRule"/>
</dbReference>
<dbReference type="InterPro" id="IPR006204">
    <property type="entry name" value="GHMP_kinase_N_dom"/>
</dbReference>
<evidence type="ECO:0000259" key="11">
    <source>
        <dbReference type="Pfam" id="PF08544"/>
    </source>
</evidence>
<protein>
    <recommendedName>
        <fullName evidence="3 9">4-diphosphocytidyl-2-C-methyl-D-erythritol kinase</fullName>
        <shortName evidence="9">CMK</shortName>
        <ecNumber evidence="2 9">2.7.1.148</ecNumber>
    </recommendedName>
    <alternativeName>
        <fullName evidence="8 9">4-(cytidine-5'-diphospho)-2-C-methyl-D-erythritol kinase</fullName>
    </alternativeName>
</protein>
<dbReference type="OrthoDB" id="9809438at2"/>
<dbReference type="Pfam" id="PF00288">
    <property type="entry name" value="GHMP_kinases_N"/>
    <property type="match status" value="1"/>
</dbReference>
<feature type="active site" evidence="9">
    <location>
        <position position="135"/>
    </location>
</feature>
<keyword evidence="6 9" id="KW-0418">Kinase</keyword>
<feature type="binding site" evidence="9">
    <location>
        <begin position="93"/>
        <end position="103"/>
    </location>
    <ligand>
        <name>ATP</name>
        <dbReference type="ChEBI" id="CHEBI:30616"/>
    </ligand>
</feature>
<dbReference type="GO" id="GO:0005524">
    <property type="term" value="F:ATP binding"/>
    <property type="evidence" value="ECO:0007669"/>
    <property type="project" value="UniProtKB-UniRule"/>
</dbReference>
<dbReference type="Gene3D" id="3.30.230.10">
    <property type="match status" value="1"/>
</dbReference>
<dbReference type="Proteomes" id="UP000183997">
    <property type="component" value="Unassembled WGS sequence"/>
</dbReference>
<dbReference type="AlphaFoldDB" id="A0A1M6RQG1"/>
<comment type="function">
    <text evidence="9">Catalyzes the phosphorylation of the position 2 hydroxy group of 4-diphosphocytidyl-2C-methyl-D-erythritol.</text>
</comment>
<dbReference type="SUPFAM" id="SSF55060">
    <property type="entry name" value="GHMP Kinase, C-terminal domain"/>
    <property type="match status" value="1"/>
</dbReference>
<keyword evidence="4 9" id="KW-0808">Transferase</keyword>
<evidence type="ECO:0000313" key="13">
    <source>
        <dbReference type="Proteomes" id="UP000183997"/>
    </source>
</evidence>
<dbReference type="SUPFAM" id="SSF54211">
    <property type="entry name" value="Ribosomal protein S5 domain 2-like"/>
    <property type="match status" value="1"/>
</dbReference>
<dbReference type="EC" id="2.7.1.148" evidence="2 9"/>
<dbReference type="InterPro" id="IPR020568">
    <property type="entry name" value="Ribosomal_Su5_D2-typ_SF"/>
</dbReference>
<dbReference type="Pfam" id="PF08544">
    <property type="entry name" value="GHMP_kinases_C"/>
    <property type="match status" value="1"/>
</dbReference>
<evidence type="ECO:0000256" key="8">
    <source>
        <dbReference type="ARBA" id="ARBA00032554"/>
    </source>
</evidence>
<name>A0A1M6RQG1_9FIRM</name>
<dbReference type="GO" id="GO:0050515">
    <property type="term" value="F:4-(cytidine 5'-diphospho)-2-C-methyl-D-erythritol kinase activity"/>
    <property type="evidence" value="ECO:0007669"/>
    <property type="project" value="UniProtKB-UniRule"/>
</dbReference>
<reference evidence="13" key="1">
    <citation type="submission" date="2016-11" db="EMBL/GenBank/DDBJ databases">
        <authorList>
            <person name="Varghese N."/>
            <person name="Submissions S."/>
        </authorList>
    </citation>
    <scope>NUCLEOTIDE SEQUENCE [LARGE SCALE GENOMIC DNA]</scope>
    <source>
        <strain evidence="13">DSM 10349</strain>
    </source>
</reference>
<evidence type="ECO:0000256" key="3">
    <source>
        <dbReference type="ARBA" id="ARBA00017473"/>
    </source>
</evidence>
<keyword evidence="7 9" id="KW-0067">ATP-binding</keyword>
<evidence type="ECO:0000256" key="2">
    <source>
        <dbReference type="ARBA" id="ARBA00012052"/>
    </source>
</evidence>
<comment type="catalytic activity">
    <reaction evidence="9">
        <text>4-CDP-2-C-methyl-D-erythritol + ATP = 4-CDP-2-C-methyl-D-erythritol 2-phosphate + ADP + H(+)</text>
        <dbReference type="Rhea" id="RHEA:18437"/>
        <dbReference type="ChEBI" id="CHEBI:15378"/>
        <dbReference type="ChEBI" id="CHEBI:30616"/>
        <dbReference type="ChEBI" id="CHEBI:57823"/>
        <dbReference type="ChEBI" id="CHEBI:57919"/>
        <dbReference type="ChEBI" id="CHEBI:456216"/>
        <dbReference type="EC" id="2.7.1.148"/>
    </reaction>
</comment>
<accession>A0A1M6RQG1</accession>
<dbReference type="PANTHER" id="PTHR43527:SF2">
    <property type="entry name" value="4-DIPHOSPHOCYTIDYL-2-C-METHYL-D-ERYTHRITOL KINASE, CHLOROPLASTIC"/>
    <property type="match status" value="1"/>
</dbReference>
<dbReference type="InterPro" id="IPR036554">
    <property type="entry name" value="GHMP_kinase_C_sf"/>
</dbReference>
<comment type="pathway">
    <text evidence="9">Isoprenoid biosynthesis; isopentenyl diphosphate biosynthesis via DXP pathway; isopentenyl diphosphate from 1-deoxy-D-xylulose 5-phosphate: step 3/6.</text>
</comment>
<evidence type="ECO:0000256" key="5">
    <source>
        <dbReference type="ARBA" id="ARBA00022741"/>
    </source>
</evidence>
<comment type="similarity">
    <text evidence="1 9">Belongs to the GHMP kinase family. IspE subfamily.</text>
</comment>
<evidence type="ECO:0000313" key="12">
    <source>
        <dbReference type="EMBL" id="SHK34685.1"/>
    </source>
</evidence>
<evidence type="ECO:0000256" key="7">
    <source>
        <dbReference type="ARBA" id="ARBA00022840"/>
    </source>
</evidence>
<feature type="domain" description="GHMP kinase N-terminal" evidence="10">
    <location>
        <begin position="65"/>
        <end position="143"/>
    </location>
</feature>
<keyword evidence="9" id="KW-0414">Isoprene biosynthesis</keyword>
<dbReference type="STRING" id="1121421.SAMN02745123_01566"/>
<dbReference type="UniPathway" id="UPA00056">
    <property type="reaction ID" value="UER00094"/>
</dbReference>
<dbReference type="PIRSF" id="PIRSF010376">
    <property type="entry name" value="IspE"/>
    <property type="match status" value="1"/>
</dbReference>
<dbReference type="InterPro" id="IPR013750">
    <property type="entry name" value="GHMP_kinase_C_dom"/>
</dbReference>
<evidence type="ECO:0000259" key="10">
    <source>
        <dbReference type="Pfam" id="PF00288"/>
    </source>
</evidence>
<dbReference type="PANTHER" id="PTHR43527">
    <property type="entry name" value="4-DIPHOSPHOCYTIDYL-2-C-METHYL-D-ERYTHRITOL KINASE, CHLOROPLASTIC"/>
    <property type="match status" value="1"/>
</dbReference>
<organism evidence="12 13">
    <name type="scientific">Desulforamulus aeronauticus DSM 10349</name>
    <dbReference type="NCBI Taxonomy" id="1121421"/>
    <lineage>
        <taxon>Bacteria</taxon>
        <taxon>Bacillati</taxon>
        <taxon>Bacillota</taxon>
        <taxon>Clostridia</taxon>
        <taxon>Eubacteriales</taxon>
        <taxon>Peptococcaceae</taxon>
        <taxon>Desulforamulus</taxon>
    </lineage>
</organism>
<dbReference type="GO" id="GO:0019288">
    <property type="term" value="P:isopentenyl diphosphate biosynthetic process, methylerythritol 4-phosphate pathway"/>
    <property type="evidence" value="ECO:0007669"/>
    <property type="project" value="UniProtKB-UniRule"/>
</dbReference>
<dbReference type="InterPro" id="IPR014721">
    <property type="entry name" value="Ribsml_uS5_D2-typ_fold_subgr"/>
</dbReference>
<dbReference type="RefSeq" id="WP_072912719.1">
    <property type="nucleotide sequence ID" value="NZ_FRAR01000011.1"/>
</dbReference>
<proteinExistence type="inferred from homology"/>
<feature type="domain" description="GHMP kinase C-terminal" evidence="11">
    <location>
        <begin position="199"/>
        <end position="269"/>
    </location>
</feature>
<dbReference type="EMBL" id="FRAR01000011">
    <property type="protein sequence ID" value="SHK34685.1"/>
    <property type="molecule type" value="Genomic_DNA"/>
</dbReference>
<evidence type="ECO:0000256" key="1">
    <source>
        <dbReference type="ARBA" id="ARBA00009684"/>
    </source>
</evidence>
<dbReference type="Gene3D" id="3.30.70.890">
    <property type="entry name" value="GHMP kinase, C-terminal domain"/>
    <property type="match status" value="1"/>
</dbReference>
<evidence type="ECO:0000256" key="6">
    <source>
        <dbReference type="ARBA" id="ARBA00022777"/>
    </source>
</evidence>
<evidence type="ECO:0000256" key="9">
    <source>
        <dbReference type="HAMAP-Rule" id="MF_00061"/>
    </source>
</evidence>
<dbReference type="NCBIfam" id="NF011202">
    <property type="entry name" value="PRK14608.1"/>
    <property type="match status" value="1"/>
</dbReference>
<dbReference type="InterPro" id="IPR004424">
    <property type="entry name" value="IspE"/>
</dbReference>
<feature type="active site" evidence="9">
    <location>
        <position position="10"/>
    </location>
</feature>
<gene>
    <name evidence="9" type="primary">ispE</name>
    <name evidence="12" type="ORF">SAMN02745123_01566</name>
</gene>
<dbReference type="NCBIfam" id="TIGR00154">
    <property type="entry name" value="ispE"/>
    <property type="match status" value="1"/>
</dbReference>